<feature type="compositionally biased region" description="Low complexity" evidence="1">
    <location>
        <begin position="902"/>
        <end position="914"/>
    </location>
</feature>
<dbReference type="VEuPathDB" id="TriTrypDB:BSAL_64960"/>
<dbReference type="AlphaFoldDB" id="A0A0S4IT98"/>
<sequence length="971" mass="99603">MVLDIVSVAFGFTELPGRQSRDTKATSVAPSTYLQVGSGVADIYPMDSPVFVAVKKALHQKHPAGGLCFNRQWSLQVEGADSGSSNSSNAPDAATSSAPLSSGTVQAAFKRVDFFITSWSASIQGLLDTPCSPGRTTPQQQGPPNHPAWSWETVRHQIPQDVSSVRLWGSSLPNVLKQTKLASGGHTSLKGSFGSISSATSNSTSPKSSLLKFTQCTITIPIQKLIAPIAASEKSTIGDGSDFANSRIIRVDVLRSALNELALLILGGGAAPTEELSSEPSVPETPTYRSSIGVVGIQVAWAPASPPLSGKAKSTSSTGSSSTANGPSDGDEPSTHGYQILARDVVLEIQLLSQTSSNAGKKAIDLAIRELIAAPLLEAPSCLSIGVANQQDGSVSNVSLSSPPLHAQQTPKIVASPLITKSHASWSAAVTGGTPKSGGATATPKQASGAAAAGTSSFPGLGPSVATKADQSKSTPDVSPKPPVAAPKKTATTPRVPIAELAKPTIPASSSPSAAAPASASLPTVPSTAAASTPAAPPALSAATLDDAKKKKLVRKAGDTPPSSGASAAPPTTPLAPSPTKVLEEDIIKQSNILLMHANDISMMEMQFDEILRGPPVREASKKNPPEAAAAQPSKKKDKKDTTASGSAKSELTSSGSPPSDELLRRSLGSSLGSSSSGGVTVPSTLAPISLILGSDSPLLAAFTNAITTALIAQRAACVHPEVRAFAQGDMESTIGPTSKMLTLAVSSSNLERMGAYRTFQQERKVLLMDAVSSYSNLFSNAESLLAVFDGCVQVVKDQAAEWGACVAVMDAAWAQAGVVAAKKAAKKQPTPAAPQPASQQVPQPEPTKPVVLAKSTPAAALPAPVVTAAPAPEPVLPAAKEPVTKPSKREPQTQPQPQPPQTSSVQTQQSQPTREISPKGPKAPAKESTIPKSQLPNAAVAQKTKRNPMLKNMFILLAAFAVAIVAAMFA</sequence>
<feature type="compositionally biased region" description="Low complexity" evidence="1">
    <location>
        <begin position="828"/>
        <end position="843"/>
    </location>
</feature>
<gene>
    <name evidence="3" type="ORF">BSAL_64960</name>
</gene>
<feature type="compositionally biased region" description="Low complexity" evidence="1">
    <location>
        <begin position="486"/>
        <end position="497"/>
    </location>
</feature>
<feature type="region of interest" description="Disordered" evidence="1">
    <location>
        <begin position="616"/>
        <end position="680"/>
    </location>
</feature>
<feature type="compositionally biased region" description="Low complexity" evidence="1">
    <location>
        <begin position="504"/>
        <end position="545"/>
    </location>
</feature>
<evidence type="ECO:0000256" key="2">
    <source>
        <dbReference type="SAM" id="Phobius"/>
    </source>
</evidence>
<keyword evidence="2 3" id="KW-0812">Transmembrane</keyword>
<accession>A0A0S4IT98</accession>
<feature type="compositionally biased region" description="Low complexity" evidence="1">
    <location>
        <begin position="133"/>
        <end position="143"/>
    </location>
</feature>
<evidence type="ECO:0000313" key="4">
    <source>
        <dbReference type="Proteomes" id="UP000051952"/>
    </source>
</evidence>
<feature type="region of interest" description="Disordered" evidence="1">
    <location>
        <begin position="79"/>
        <end position="100"/>
    </location>
</feature>
<dbReference type="EMBL" id="CYKH01000385">
    <property type="protein sequence ID" value="CUF69651.1"/>
    <property type="molecule type" value="Genomic_DNA"/>
</dbReference>
<feature type="region of interest" description="Disordered" evidence="1">
    <location>
        <begin position="877"/>
        <end position="942"/>
    </location>
</feature>
<feature type="region of interest" description="Disordered" evidence="1">
    <location>
        <begin position="129"/>
        <end position="149"/>
    </location>
</feature>
<dbReference type="Proteomes" id="UP000051952">
    <property type="component" value="Unassembled WGS sequence"/>
</dbReference>
<feature type="region of interest" description="Disordered" evidence="1">
    <location>
        <begin position="429"/>
        <end position="580"/>
    </location>
</feature>
<evidence type="ECO:0000256" key="1">
    <source>
        <dbReference type="SAM" id="MobiDB-lite"/>
    </source>
</evidence>
<keyword evidence="2" id="KW-0472">Membrane</keyword>
<feature type="region of interest" description="Disordered" evidence="1">
    <location>
        <begin position="828"/>
        <end position="851"/>
    </location>
</feature>
<feature type="compositionally biased region" description="Low complexity" evidence="1">
    <location>
        <begin position="440"/>
        <end position="460"/>
    </location>
</feature>
<keyword evidence="4" id="KW-1185">Reference proteome</keyword>
<feature type="region of interest" description="Disordered" evidence="1">
    <location>
        <begin position="308"/>
        <end position="336"/>
    </location>
</feature>
<reference evidence="4" key="1">
    <citation type="submission" date="2015-09" db="EMBL/GenBank/DDBJ databases">
        <authorList>
            <consortium name="Pathogen Informatics"/>
        </authorList>
    </citation>
    <scope>NUCLEOTIDE SEQUENCE [LARGE SCALE GENOMIC DNA]</scope>
    <source>
        <strain evidence="4">Lake Konstanz</strain>
    </source>
</reference>
<feature type="transmembrane region" description="Helical" evidence="2">
    <location>
        <begin position="950"/>
        <end position="970"/>
    </location>
</feature>
<feature type="compositionally biased region" description="Low complexity" evidence="1">
    <location>
        <begin position="666"/>
        <end position="679"/>
    </location>
</feature>
<protein>
    <submittedName>
        <fullName evidence="3">Transmembrane protein, putative</fullName>
    </submittedName>
</protein>
<keyword evidence="2" id="KW-1133">Transmembrane helix</keyword>
<feature type="compositionally biased region" description="Low complexity" evidence="1">
    <location>
        <begin position="309"/>
        <end position="324"/>
    </location>
</feature>
<evidence type="ECO:0000313" key="3">
    <source>
        <dbReference type="EMBL" id="CUF69651.1"/>
    </source>
</evidence>
<feature type="compositionally biased region" description="Low complexity" evidence="1">
    <location>
        <begin position="79"/>
        <end position="99"/>
    </location>
</feature>
<organism evidence="3 4">
    <name type="scientific">Bodo saltans</name>
    <name type="common">Flagellated protozoan</name>
    <dbReference type="NCBI Taxonomy" id="75058"/>
    <lineage>
        <taxon>Eukaryota</taxon>
        <taxon>Discoba</taxon>
        <taxon>Euglenozoa</taxon>
        <taxon>Kinetoplastea</taxon>
        <taxon>Metakinetoplastina</taxon>
        <taxon>Eubodonida</taxon>
        <taxon>Bodonidae</taxon>
        <taxon>Bodo</taxon>
    </lineage>
</organism>
<name>A0A0S4IT98_BODSA</name>
<proteinExistence type="predicted"/>
<feature type="compositionally biased region" description="Polar residues" evidence="1">
    <location>
        <begin position="646"/>
        <end position="658"/>
    </location>
</feature>
<feature type="compositionally biased region" description="Low complexity" evidence="1">
    <location>
        <begin position="560"/>
        <end position="570"/>
    </location>
</feature>